<comment type="caution">
    <text evidence="1">The sequence shown here is derived from an EMBL/GenBank/DDBJ whole genome shotgun (WGS) entry which is preliminary data.</text>
</comment>
<proteinExistence type="predicted"/>
<name>A0A0F8VHS6_9ZZZZ</name>
<gene>
    <name evidence="1" type="ORF">LCGC14_3167680</name>
</gene>
<organism evidence="1">
    <name type="scientific">marine sediment metagenome</name>
    <dbReference type="NCBI Taxonomy" id="412755"/>
    <lineage>
        <taxon>unclassified sequences</taxon>
        <taxon>metagenomes</taxon>
        <taxon>ecological metagenomes</taxon>
    </lineage>
</organism>
<evidence type="ECO:0000313" key="1">
    <source>
        <dbReference type="EMBL" id="KKK43993.1"/>
    </source>
</evidence>
<sequence>LVDYFKQVFVISHVDLGGDFDKVFNIKKVGDVSTIV</sequence>
<accession>A0A0F8VHS6</accession>
<reference evidence="1" key="1">
    <citation type="journal article" date="2015" name="Nature">
        <title>Complex archaea that bridge the gap between prokaryotes and eukaryotes.</title>
        <authorList>
            <person name="Spang A."/>
            <person name="Saw J.H."/>
            <person name="Jorgensen S.L."/>
            <person name="Zaremba-Niedzwiedzka K."/>
            <person name="Martijn J."/>
            <person name="Lind A.E."/>
            <person name="van Eijk R."/>
            <person name="Schleper C."/>
            <person name="Guy L."/>
            <person name="Ettema T.J."/>
        </authorList>
    </citation>
    <scope>NUCLEOTIDE SEQUENCE</scope>
</reference>
<protein>
    <submittedName>
        <fullName evidence="1">Uncharacterized protein</fullName>
    </submittedName>
</protein>
<dbReference type="EMBL" id="LAZR01070210">
    <property type="protein sequence ID" value="KKK43993.1"/>
    <property type="molecule type" value="Genomic_DNA"/>
</dbReference>
<dbReference type="AlphaFoldDB" id="A0A0F8VHS6"/>
<feature type="non-terminal residue" evidence="1">
    <location>
        <position position="1"/>
    </location>
</feature>